<name>A0ACC2U2S0_9FUNG</name>
<accession>A0ACC2U2S0</accession>
<dbReference type="Proteomes" id="UP001165960">
    <property type="component" value="Unassembled WGS sequence"/>
</dbReference>
<gene>
    <name evidence="1" type="ORF">DSO57_1018141</name>
</gene>
<comment type="caution">
    <text evidence="1">The sequence shown here is derived from an EMBL/GenBank/DDBJ whole genome shotgun (WGS) entry which is preliminary data.</text>
</comment>
<evidence type="ECO:0000313" key="1">
    <source>
        <dbReference type="EMBL" id="KAJ9081119.1"/>
    </source>
</evidence>
<evidence type="ECO:0000313" key="2">
    <source>
        <dbReference type="Proteomes" id="UP001165960"/>
    </source>
</evidence>
<sequence>MDASQQQSNNGPVVRCGCGCPCGSKNRVSETQVPTQDQDRREEFNSDAALTQLVQRAQCARGQSINPQVQKLTQKFTKVITTKTVNDFTTERMSLVYNPVHHRNSVFAAILEKVKPVLDTNYEPYISDSKGADKDNCKEIHTLHKCKIKLKNSG</sequence>
<protein>
    <submittedName>
        <fullName evidence="1">Uncharacterized protein</fullName>
    </submittedName>
</protein>
<dbReference type="EMBL" id="QTSX02001498">
    <property type="protein sequence ID" value="KAJ9081119.1"/>
    <property type="molecule type" value="Genomic_DNA"/>
</dbReference>
<keyword evidence="2" id="KW-1185">Reference proteome</keyword>
<reference evidence="1" key="1">
    <citation type="submission" date="2022-04" db="EMBL/GenBank/DDBJ databases">
        <title>Genome of the entomopathogenic fungus Entomophthora muscae.</title>
        <authorList>
            <person name="Elya C."/>
            <person name="Lovett B.R."/>
            <person name="Lee E."/>
            <person name="Macias A.M."/>
            <person name="Hajek A.E."/>
            <person name="De Bivort B.L."/>
            <person name="Kasson M.T."/>
            <person name="De Fine Licht H.H."/>
            <person name="Stajich J.E."/>
        </authorList>
    </citation>
    <scope>NUCLEOTIDE SEQUENCE</scope>
    <source>
        <strain evidence="1">Berkeley</strain>
    </source>
</reference>
<proteinExistence type="predicted"/>
<organism evidence="1 2">
    <name type="scientific">Entomophthora muscae</name>
    <dbReference type="NCBI Taxonomy" id="34485"/>
    <lineage>
        <taxon>Eukaryota</taxon>
        <taxon>Fungi</taxon>
        <taxon>Fungi incertae sedis</taxon>
        <taxon>Zoopagomycota</taxon>
        <taxon>Entomophthoromycotina</taxon>
        <taxon>Entomophthoromycetes</taxon>
        <taxon>Entomophthorales</taxon>
        <taxon>Entomophthoraceae</taxon>
        <taxon>Entomophthora</taxon>
    </lineage>
</organism>